<feature type="transmembrane region" description="Helical" evidence="1">
    <location>
        <begin position="6"/>
        <end position="26"/>
    </location>
</feature>
<organism evidence="2 3">
    <name type="scientific">Mycobacterium deserti</name>
    <dbReference type="NCBI Taxonomy" id="2978347"/>
    <lineage>
        <taxon>Bacteria</taxon>
        <taxon>Bacillati</taxon>
        <taxon>Actinomycetota</taxon>
        <taxon>Actinomycetes</taxon>
        <taxon>Mycobacteriales</taxon>
        <taxon>Mycobacteriaceae</taxon>
        <taxon>Mycobacterium</taxon>
    </lineage>
</organism>
<keyword evidence="1" id="KW-1133">Transmembrane helix</keyword>
<keyword evidence="3" id="KW-1185">Reference proteome</keyword>
<keyword evidence="1" id="KW-0812">Transmembrane</keyword>
<evidence type="ECO:0000313" key="2">
    <source>
        <dbReference type="EMBL" id="MCT7658501.1"/>
    </source>
</evidence>
<keyword evidence="1" id="KW-0472">Membrane</keyword>
<evidence type="ECO:0000256" key="1">
    <source>
        <dbReference type="SAM" id="Phobius"/>
    </source>
</evidence>
<proteinExistence type="predicted"/>
<feature type="transmembrane region" description="Helical" evidence="1">
    <location>
        <begin position="59"/>
        <end position="80"/>
    </location>
</feature>
<dbReference type="EMBL" id="JAODWD010000002">
    <property type="protein sequence ID" value="MCT7658501.1"/>
    <property type="molecule type" value="Genomic_DNA"/>
</dbReference>
<dbReference type="Proteomes" id="UP001206639">
    <property type="component" value="Unassembled WGS sequence"/>
</dbReference>
<name>A0ABT2MBW6_9MYCO</name>
<accession>A0ABT2MBW6</accession>
<reference evidence="3" key="1">
    <citation type="submission" date="2023-07" db="EMBL/GenBank/DDBJ databases">
        <authorList>
            <person name="Deng Y."/>
            <person name="Zhang Y.-Q."/>
        </authorList>
    </citation>
    <scope>NUCLEOTIDE SEQUENCE [LARGE SCALE GENOMIC DNA]</scope>
    <source>
        <strain evidence="3">CPCC 205710</strain>
    </source>
</reference>
<evidence type="ECO:0000313" key="3">
    <source>
        <dbReference type="Proteomes" id="UP001206639"/>
    </source>
</evidence>
<gene>
    <name evidence="2" type="ORF">N4S67_08715</name>
</gene>
<sequence>MALTWWPLAAVGFACLTIAVAMAVLLPMEQVRRQLRPLANTSRLTRLPEYARLARARTLSMVAVIVLLVVLFSAAMLASARPSAWWWSSTASDAPEDIMLCVGDPVTDEATAEFLSYFAQQTRTFGTQRIGLTSQNRRVVPLTRDYQYAAERFNDAAELARLQTLDDLPQAQQSTLRNGVASFSPEVTYVDYAASVDDILALCMSGFPSFDQTSTHRRSLIYLGPGELRRPDETRPSLYSDQQITDMAKTAGIQLNAIASTTPGSLRSVVESTDGQYFSISARDRDMAVDLAAIRAKPPAASQPASSTVVGWLGDSPAAPLIVAVVASMLLCLSLMVLRR</sequence>
<protein>
    <submittedName>
        <fullName evidence="2">Uncharacterized protein</fullName>
    </submittedName>
</protein>
<dbReference type="RefSeq" id="WP_260992548.1">
    <property type="nucleotide sequence ID" value="NZ_JAODWD010000002.1"/>
</dbReference>
<feature type="transmembrane region" description="Helical" evidence="1">
    <location>
        <begin position="318"/>
        <end position="338"/>
    </location>
</feature>
<comment type="caution">
    <text evidence="2">The sequence shown here is derived from an EMBL/GenBank/DDBJ whole genome shotgun (WGS) entry which is preliminary data.</text>
</comment>